<protein>
    <recommendedName>
        <fullName evidence="4">Proteophosphoglycan ppg4</fullName>
    </recommendedName>
</protein>
<dbReference type="Proteomes" id="UP000815677">
    <property type="component" value="Unassembled WGS sequence"/>
</dbReference>
<proteinExistence type="predicted"/>
<organism evidence="2 3">
    <name type="scientific">Mycena chlorophos</name>
    <name type="common">Agaric fungus</name>
    <name type="synonym">Agaricus chlorophos</name>
    <dbReference type="NCBI Taxonomy" id="658473"/>
    <lineage>
        <taxon>Eukaryota</taxon>
        <taxon>Fungi</taxon>
        <taxon>Dikarya</taxon>
        <taxon>Basidiomycota</taxon>
        <taxon>Agaricomycotina</taxon>
        <taxon>Agaricomycetes</taxon>
        <taxon>Agaricomycetidae</taxon>
        <taxon>Agaricales</taxon>
        <taxon>Marasmiineae</taxon>
        <taxon>Mycenaceae</taxon>
        <taxon>Mycena</taxon>
    </lineage>
</organism>
<sequence length="349" mass="38729">MSQELDSEESSVVEPRLPPELERVIFERAAIGSPKTMVPVLCLVAWRVKKWVAPILARTIVFRAPTAALPAATKALTPAVPTPEMLFPIFSFHAARALFSSPSATHPAGLIRAHLEHVIVSKLSWAETALLFTKHLAIGESNLNGCKRIRSVSLVPQPVTRQWPVRWPIAQLPRGTKSLSTLTHLSIGLYDLLGFVGPLTPGAPSPERRNSERPRAEPDDPGRDPTPTRDSRAKLRLAPGPHAPRRRGPQARACSDPPLPAWPAASLVLAITSVWGTRQHAEENSPTRILDDTRVVFYLPKEGNSLETDWSDALAGRENIWERAERYLGQRKRERNIDLDEPQLLDERT</sequence>
<accession>A0ABQ0M5H8</accession>
<evidence type="ECO:0000256" key="1">
    <source>
        <dbReference type="SAM" id="MobiDB-lite"/>
    </source>
</evidence>
<name>A0ABQ0M5H8_MYCCL</name>
<evidence type="ECO:0000313" key="3">
    <source>
        <dbReference type="Proteomes" id="UP000815677"/>
    </source>
</evidence>
<dbReference type="EMBL" id="DF849752">
    <property type="protein sequence ID" value="GAT58603.1"/>
    <property type="molecule type" value="Genomic_DNA"/>
</dbReference>
<evidence type="ECO:0000313" key="2">
    <source>
        <dbReference type="EMBL" id="GAT58603.1"/>
    </source>
</evidence>
<keyword evidence="3" id="KW-1185">Reference proteome</keyword>
<gene>
    <name evidence="2" type="ORF">MCHLO_15014</name>
</gene>
<reference evidence="2" key="1">
    <citation type="submission" date="2014-09" db="EMBL/GenBank/DDBJ databases">
        <title>Genome sequence of the luminous mushroom Mycena chlorophos for searching fungal bioluminescence genes.</title>
        <authorList>
            <person name="Tanaka Y."/>
            <person name="Kasuga D."/>
            <person name="Oba Y."/>
            <person name="Hase S."/>
            <person name="Sato K."/>
            <person name="Oba Y."/>
            <person name="Sakakibara Y."/>
        </authorList>
    </citation>
    <scope>NUCLEOTIDE SEQUENCE</scope>
</reference>
<feature type="region of interest" description="Disordered" evidence="1">
    <location>
        <begin position="200"/>
        <end position="258"/>
    </location>
</feature>
<feature type="compositionally biased region" description="Basic and acidic residues" evidence="1">
    <location>
        <begin position="206"/>
        <end position="233"/>
    </location>
</feature>
<evidence type="ECO:0008006" key="4">
    <source>
        <dbReference type="Google" id="ProtNLM"/>
    </source>
</evidence>